<proteinExistence type="predicted"/>
<gene>
    <name evidence="2" type="ORF">NPIL_398831</name>
</gene>
<feature type="region of interest" description="Disordered" evidence="1">
    <location>
        <begin position="1"/>
        <end position="21"/>
    </location>
</feature>
<evidence type="ECO:0000313" key="2">
    <source>
        <dbReference type="EMBL" id="GFU56949.1"/>
    </source>
</evidence>
<reference evidence="2" key="1">
    <citation type="submission" date="2020-08" db="EMBL/GenBank/DDBJ databases">
        <title>Multicomponent nature underlies the extraordinary mechanical properties of spider dragline silk.</title>
        <authorList>
            <person name="Kono N."/>
            <person name="Nakamura H."/>
            <person name="Mori M."/>
            <person name="Yoshida Y."/>
            <person name="Ohtoshi R."/>
            <person name="Malay A.D."/>
            <person name="Moran D.A.P."/>
            <person name="Tomita M."/>
            <person name="Numata K."/>
            <person name="Arakawa K."/>
        </authorList>
    </citation>
    <scope>NUCLEOTIDE SEQUENCE</scope>
</reference>
<evidence type="ECO:0000313" key="3">
    <source>
        <dbReference type="Proteomes" id="UP000887013"/>
    </source>
</evidence>
<dbReference type="Proteomes" id="UP000887013">
    <property type="component" value="Unassembled WGS sequence"/>
</dbReference>
<evidence type="ECO:0000256" key="1">
    <source>
        <dbReference type="SAM" id="MobiDB-lite"/>
    </source>
</evidence>
<comment type="caution">
    <text evidence="2">The sequence shown here is derived from an EMBL/GenBank/DDBJ whole genome shotgun (WGS) entry which is preliminary data.</text>
</comment>
<dbReference type="EMBL" id="BMAW01039738">
    <property type="protein sequence ID" value="GFU56949.1"/>
    <property type="molecule type" value="Genomic_DNA"/>
</dbReference>
<name>A0A8X6R897_NEPPI</name>
<keyword evidence="3" id="KW-1185">Reference proteome</keyword>
<protein>
    <submittedName>
        <fullName evidence="2">Uncharacterized protein</fullName>
    </submittedName>
</protein>
<organism evidence="2 3">
    <name type="scientific">Nephila pilipes</name>
    <name type="common">Giant wood spider</name>
    <name type="synonym">Nephila maculata</name>
    <dbReference type="NCBI Taxonomy" id="299642"/>
    <lineage>
        <taxon>Eukaryota</taxon>
        <taxon>Metazoa</taxon>
        <taxon>Ecdysozoa</taxon>
        <taxon>Arthropoda</taxon>
        <taxon>Chelicerata</taxon>
        <taxon>Arachnida</taxon>
        <taxon>Araneae</taxon>
        <taxon>Araneomorphae</taxon>
        <taxon>Entelegynae</taxon>
        <taxon>Araneoidea</taxon>
        <taxon>Nephilidae</taxon>
        <taxon>Nephila</taxon>
    </lineage>
</organism>
<accession>A0A8X6R897</accession>
<dbReference type="AlphaFoldDB" id="A0A8X6R897"/>
<sequence length="91" mass="10685">MESGDENGLRPDTPITTDNSQENCVIRQNLENIIRKYSNLASDLALLIKYWKTDITYSLDHPFYTELCERYIQHSNYRTEMEVTGETSPRH</sequence>